<protein>
    <submittedName>
        <fullName evidence="1">Gamma carbonic anhydrase family protein</fullName>
    </submittedName>
</protein>
<evidence type="ECO:0000313" key="1">
    <source>
        <dbReference type="EMBL" id="QNL43607.1"/>
    </source>
</evidence>
<dbReference type="Proteomes" id="UP000515960">
    <property type="component" value="Chromosome"/>
</dbReference>
<sequence>MWTSWWGHRICPLWVLPTTGGRSLCLKTATLRRESEVSAVEIHAKGKKTDESVWIAQNAAVTGDVTFGEKCSVWYGASVRGDNGKVVIGARTNIQDCAVVHNRTTIGSGCTIGHGAVVHGCTVGDNTLIGMGAVVLDGARVGSDCVVGAGALVTGRTVIPDGSLAMGSPAKVIRPLTEREIGENQYSAEGYICLMEAHRAQQEN</sequence>
<dbReference type="EMBL" id="CP060490">
    <property type="protein sequence ID" value="QNL43607.1"/>
    <property type="molecule type" value="Genomic_DNA"/>
</dbReference>
<dbReference type="SUPFAM" id="SSF51161">
    <property type="entry name" value="Trimeric LpxA-like enzymes"/>
    <property type="match status" value="1"/>
</dbReference>
<keyword evidence="2" id="KW-1185">Reference proteome</keyword>
<reference evidence="1 2" key="1">
    <citation type="submission" date="2020-08" db="EMBL/GenBank/DDBJ databases">
        <authorList>
            <person name="Liu C."/>
            <person name="Sun Q."/>
        </authorList>
    </citation>
    <scope>NUCLEOTIDE SEQUENCE [LARGE SCALE GENOMIC DNA]</scope>
    <source>
        <strain evidence="1 2">NSJ-62</strain>
    </source>
</reference>
<dbReference type="InterPro" id="IPR050484">
    <property type="entry name" value="Transf_Hexapept/Carb_Anhydrase"/>
</dbReference>
<dbReference type="CDD" id="cd04645">
    <property type="entry name" value="LbH_gamma_CA_like"/>
    <property type="match status" value="1"/>
</dbReference>
<proteinExistence type="predicted"/>
<gene>
    <name evidence="1" type="ORF">H8790_08980</name>
</gene>
<dbReference type="Gene3D" id="2.160.10.10">
    <property type="entry name" value="Hexapeptide repeat proteins"/>
    <property type="match status" value="1"/>
</dbReference>
<dbReference type="InterPro" id="IPR001451">
    <property type="entry name" value="Hexapep"/>
</dbReference>
<accession>A0A7G9B226</accession>
<organism evidence="1 2">
    <name type="scientific">Oscillibacter hominis</name>
    <dbReference type="NCBI Taxonomy" id="2763056"/>
    <lineage>
        <taxon>Bacteria</taxon>
        <taxon>Bacillati</taxon>
        <taxon>Bacillota</taxon>
        <taxon>Clostridia</taxon>
        <taxon>Eubacteriales</taxon>
        <taxon>Oscillospiraceae</taxon>
        <taxon>Oscillibacter</taxon>
    </lineage>
</organism>
<dbReference type="AlphaFoldDB" id="A0A7G9B226"/>
<dbReference type="PANTHER" id="PTHR13061:SF29">
    <property type="entry name" value="GAMMA CARBONIC ANHYDRASE-LIKE 1, MITOCHONDRIAL-RELATED"/>
    <property type="match status" value="1"/>
</dbReference>
<evidence type="ECO:0000313" key="2">
    <source>
        <dbReference type="Proteomes" id="UP000515960"/>
    </source>
</evidence>
<dbReference type="InterPro" id="IPR011004">
    <property type="entry name" value="Trimer_LpxA-like_sf"/>
</dbReference>
<dbReference type="InterPro" id="IPR047324">
    <property type="entry name" value="LbH_gamma_CA-like"/>
</dbReference>
<dbReference type="PANTHER" id="PTHR13061">
    <property type="entry name" value="DYNACTIN SUBUNIT P25"/>
    <property type="match status" value="1"/>
</dbReference>
<dbReference type="Pfam" id="PF00132">
    <property type="entry name" value="Hexapep"/>
    <property type="match status" value="1"/>
</dbReference>
<dbReference type="KEGG" id="ohi:H8790_08980"/>
<name>A0A7G9B226_9FIRM</name>